<keyword evidence="2" id="KW-0812">Transmembrane</keyword>
<feature type="compositionally biased region" description="Gly residues" evidence="1">
    <location>
        <begin position="93"/>
        <end position="105"/>
    </location>
</feature>
<evidence type="ECO:0000256" key="2">
    <source>
        <dbReference type="SAM" id="Phobius"/>
    </source>
</evidence>
<dbReference type="AlphaFoldDB" id="A0A6J4S2P8"/>
<gene>
    <name evidence="3" type="ORF">AVDCRST_MAG69-1169</name>
</gene>
<protein>
    <submittedName>
        <fullName evidence="3">Uncharacterized protein</fullName>
    </submittedName>
</protein>
<evidence type="ECO:0000256" key="1">
    <source>
        <dbReference type="SAM" id="MobiDB-lite"/>
    </source>
</evidence>
<feature type="region of interest" description="Disordered" evidence="1">
    <location>
        <begin position="86"/>
        <end position="144"/>
    </location>
</feature>
<organism evidence="3">
    <name type="scientific">uncultured Solirubrobacteraceae bacterium</name>
    <dbReference type="NCBI Taxonomy" id="1162706"/>
    <lineage>
        <taxon>Bacteria</taxon>
        <taxon>Bacillati</taxon>
        <taxon>Actinomycetota</taxon>
        <taxon>Thermoleophilia</taxon>
        <taxon>Solirubrobacterales</taxon>
        <taxon>Solirubrobacteraceae</taxon>
        <taxon>environmental samples</taxon>
    </lineage>
</organism>
<reference evidence="3" key="1">
    <citation type="submission" date="2020-02" db="EMBL/GenBank/DDBJ databases">
        <authorList>
            <person name="Meier V. D."/>
        </authorList>
    </citation>
    <scope>NUCLEOTIDE SEQUENCE</scope>
    <source>
        <strain evidence="3">AVDCRST_MAG69</strain>
    </source>
</reference>
<feature type="compositionally biased region" description="Basic and acidic residues" evidence="1">
    <location>
        <begin position="119"/>
        <end position="131"/>
    </location>
</feature>
<evidence type="ECO:0000313" key="3">
    <source>
        <dbReference type="EMBL" id="CAA9487869.1"/>
    </source>
</evidence>
<name>A0A6J4S2P8_9ACTN</name>
<dbReference type="EMBL" id="CADCVP010000128">
    <property type="protein sequence ID" value="CAA9487869.1"/>
    <property type="molecule type" value="Genomic_DNA"/>
</dbReference>
<feature type="transmembrane region" description="Helical" evidence="2">
    <location>
        <begin position="57"/>
        <end position="75"/>
    </location>
</feature>
<sequence>MLEEGLIGGLVLAEMLGYRRAMFGRPPSRPLRLIPAAVVSLVIHIGFHAAATVAPSVITAIAFVFAGWTTFYIWWRWLARAPDPWGLDEGDEGGGGGSGGGGPGVGPAPDGHQPGGGGREIDWEEREREMGDFLAPERTLAGAT</sequence>
<keyword evidence="2" id="KW-0472">Membrane</keyword>
<keyword evidence="2" id="KW-1133">Transmembrane helix</keyword>
<proteinExistence type="predicted"/>
<accession>A0A6J4S2P8</accession>